<sequence length="150" mass="17088">MHPLRASTFVLLILVLTAMLDPTMAMAGSNRASSSTGKTSAKSRLWTNIKRILYGRPVERPQATILPYIENIMQKHDWEKFKAVWDEAVKNKWLDDHIDDLLPSSDGHIFHVGFGFILGRYPNDKSDRIPRLLNFTNGSPCLKRSHLSQD</sequence>
<accession>A0A0F7SCA9</accession>
<dbReference type="AlphaFoldDB" id="A0A0F7SCA9"/>
<name>A0A0F7SCA9_9BASI</name>
<protein>
    <submittedName>
        <fullName evidence="2">Uncharacterized protein</fullName>
    </submittedName>
</protein>
<evidence type="ECO:0000256" key="1">
    <source>
        <dbReference type="SAM" id="SignalP"/>
    </source>
</evidence>
<reference evidence="3" key="1">
    <citation type="submission" date="2014-06" db="EMBL/GenBank/DDBJ databases">
        <authorList>
            <person name="Berkman P.J."/>
        </authorList>
    </citation>
    <scope>NUCLEOTIDE SEQUENCE [LARGE SCALE GENOMIC DNA]</scope>
</reference>
<feature type="chain" id="PRO_5002522190" evidence="1">
    <location>
        <begin position="26"/>
        <end position="150"/>
    </location>
</feature>
<proteinExistence type="predicted"/>
<evidence type="ECO:0000313" key="2">
    <source>
        <dbReference type="EMBL" id="CDW98875.1"/>
    </source>
</evidence>
<dbReference type="Proteomes" id="UP000242770">
    <property type="component" value="Unassembled WGS sequence"/>
</dbReference>
<gene>
    <name evidence="2" type="primary">SSCI64350.1</name>
</gene>
<dbReference type="EMBL" id="CCFA01003830">
    <property type="protein sequence ID" value="CDW98875.1"/>
    <property type="molecule type" value="Genomic_DNA"/>
</dbReference>
<keyword evidence="1" id="KW-0732">Signal</keyword>
<organism evidence="2 3">
    <name type="scientific">Sporisorium scitamineum</name>
    <dbReference type="NCBI Taxonomy" id="49012"/>
    <lineage>
        <taxon>Eukaryota</taxon>
        <taxon>Fungi</taxon>
        <taxon>Dikarya</taxon>
        <taxon>Basidiomycota</taxon>
        <taxon>Ustilaginomycotina</taxon>
        <taxon>Ustilaginomycetes</taxon>
        <taxon>Ustilaginales</taxon>
        <taxon>Ustilaginaceae</taxon>
        <taxon>Sporisorium</taxon>
    </lineage>
</organism>
<feature type="signal peptide" evidence="1">
    <location>
        <begin position="1"/>
        <end position="25"/>
    </location>
</feature>
<evidence type="ECO:0000313" key="3">
    <source>
        <dbReference type="Proteomes" id="UP000242770"/>
    </source>
</evidence>
<keyword evidence="3" id="KW-1185">Reference proteome</keyword>